<reference evidence="7" key="1">
    <citation type="submission" date="2020-12" db="UniProtKB">
        <authorList>
            <consortium name="WormBaseParasite"/>
        </authorList>
    </citation>
    <scope>IDENTIFICATION</scope>
    <source>
        <strain evidence="7">MHco3</strain>
    </source>
</reference>
<dbReference type="GO" id="GO:0006508">
    <property type="term" value="P:proteolysis"/>
    <property type="evidence" value="ECO:0007669"/>
    <property type="project" value="InterPro"/>
</dbReference>
<dbReference type="AlphaFoldDB" id="A0A7I4Z5P8"/>
<feature type="region of interest" description="Disordered" evidence="3">
    <location>
        <begin position="99"/>
        <end position="165"/>
    </location>
</feature>
<evidence type="ECO:0000259" key="5">
    <source>
        <dbReference type="PROSITE" id="PS50175"/>
    </source>
</evidence>
<dbReference type="InterPro" id="IPR036875">
    <property type="entry name" value="Znf_CCHC_sf"/>
</dbReference>
<dbReference type="InterPro" id="IPR001878">
    <property type="entry name" value="Znf_CCHC"/>
</dbReference>
<dbReference type="InterPro" id="IPR008737">
    <property type="entry name" value="DUF1758"/>
</dbReference>
<dbReference type="GO" id="GO:0019899">
    <property type="term" value="F:enzyme binding"/>
    <property type="evidence" value="ECO:0007669"/>
    <property type="project" value="UniProtKB-ARBA"/>
</dbReference>
<dbReference type="Gene3D" id="2.40.70.10">
    <property type="entry name" value="Acid Proteases"/>
    <property type="match status" value="1"/>
</dbReference>
<evidence type="ECO:0000256" key="1">
    <source>
        <dbReference type="ARBA" id="ARBA00022801"/>
    </source>
</evidence>
<keyword evidence="2" id="KW-0479">Metal-binding</keyword>
<dbReference type="OrthoDB" id="5872352at2759"/>
<sequence length="528" mass="60069">MRVRELAKKTSNSYNSTKGPVTCIFCNNNGHKSLECQKFSTIEKRKLALREQNRCFNCSLPGHFTQDCTKNGCKFCNGSKHHYTLCPQRNHQERTAEARFVTPTASTPPKGTSTPRGPHKGEKRQQQQKSTKVQAHTVDTGRDQSFSPELPCGNENPMGTVLPTVKSDPISPWKIDRKAEQRTVLLLTGVAKVKDTYRDQWKDVEILLDTGADQSFISNDLARELGIKSEYQTKLTVYTFGSDKPRRTMCEWTNLDVWDQKGVKHSLRLLTTPILTTQQKSAQLNEEDLAFVAQHKIILSKPLDMKKSMPQILIGCDQLWDLLDVPSPRYKLPSGLQLLPSKLGYLLTGQQSYKVSKNEPTKTCKNSVAVMNSITEFDEELEQWDKYWRIDSAGMDEFTGTVNAEKEAINKKVAQFFEDTIEKREDGYYVRFPYKEHHPPLPTNRAIALKRFRSAIQMLGETPQLLEEYSNTFAAQQEKGIIEEIPNDPPSEGSLVHYIPHQPVVTPNKETTKLRIVFYASAHFVKAL</sequence>
<feature type="compositionally biased region" description="Polar residues" evidence="3">
    <location>
        <begin position="103"/>
        <end position="115"/>
    </location>
</feature>
<feature type="domain" description="Peptidase A2" evidence="5">
    <location>
        <begin position="204"/>
        <end position="218"/>
    </location>
</feature>
<dbReference type="Pfam" id="PF05585">
    <property type="entry name" value="DUF1758"/>
    <property type="match status" value="1"/>
</dbReference>
<dbReference type="PANTHER" id="PTHR47331:SF1">
    <property type="entry name" value="GAG-LIKE PROTEIN"/>
    <property type="match status" value="1"/>
</dbReference>
<proteinExistence type="predicted"/>
<dbReference type="InterPro" id="IPR001995">
    <property type="entry name" value="Peptidase_A2_cat"/>
</dbReference>
<evidence type="ECO:0000259" key="4">
    <source>
        <dbReference type="PROSITE" id="PS50158"/>
    </source>
</evidence>
<dbReference type="PANTHER" id="PTHR47331">
    <property type="entry name" value="PHD-TYPE DOMAIN-CONTAINING PROTEIN"/>
    <property type="match status" value="1"/>
</dbReference>
<evidence type="ECO:0000313" key="6">
    <source>
        <dbReference type="Proteomes" id="UP000025227"/>
    </source>
</evidence>
<dbReference type="OMA" id="YWRIDSA"/>
<evidence type="ECO:0000313" key="7">
    <source>
        <dbReference type="WBParaSite" id="HCON_00180970-00001"/>
    </source>
</evidence>
<name>A0A7I4Z5P8_HAECO</name>
<accession>A0A7I4Z5P8</accession>
<protein>
    <submittedName>
        <fullName evidence="7">CCHC-type domain-containing protein</fullName>
    </submittedName>
</protein>
<keyword evidence="1" id="KW-0378">Hydrolase</keyword>
<keyword evidence="6" id="KW-1185">Reference proteome</keyword>
<keyword evidence="2" id="KW-0862">Zinc</keyword>
<dbReference type="GO" id="GO:0008270">
    <property type="term" value="F:zinc ion binding"/>
    <property type="evidence" value="ECO:0007669"/>
    <property type="project" value="UniProtKB-KW"/>
</dbReference>
<dbReference type="InterPro" id="IPR021109">
    <property type="entry name" value="Peptidase_aspartic_dom_sf"/>
</dbReference>
<dbReference type="GO" id="GO:0005737">
    <property type="term" value="C:cytoplasm"/>
    <property type="evidence" value="ECO:0007669"/>
    <property type="project" value="UniProtKB-ARBA"/>
</dbReference>
<dbReference type="SUPFAM" id="SSF50630">
    <property type="entry name" value="Acid proteases"/>
    <property type="match status" value="1"/>
</dbReference>
<dbReference type="SUPFAM" id="SSF57756">
    <property type="entry name" value="Retrovirus zinc finger-like domains"/>
    <property type="match status" value="1"/>
</dbReference>
<dbReference type="Gene3D" id="4.10.60.10">
    <property type="entry name" value="Zinc finger, CCHC-type"/>
    <property type="match status" value="1"/>
</dbReference>
<dbReference type="WBParaSite" id="HCON_00180970-00001">
    <property type="protein sequence ID" value="HCON_00180970-00001"/>
    <property type="gene ID" value="HCON_00180970"/>
</dbReference>
<evidence type="ECO:0000256" key="3">
    <source>
        <dbReference type="SAM" id="MobiDB-lite"/>
    </source>
</evidence>
<dbReference type="PROSITE" id="PS50175">
    <property type="entry name" value="ASP_PROT_RETROV"/>
    <property type="match status" value="1"/>
</dbReference>
<dbReference type="GO" id="GO:0003676">
    <property type="term" value="F:nucleic acid binding"/>
    <property type="evidence" value="ECO:0007669"/>
    <property type="project" value="InterPro"/>
</dbReference>
<dbReference type="PROSITE" id="PS50158">
    <property type="entry name" value="ZF_CCHC"/>
    <property type="match status" value="1"/>
</dbReference>
<dbReference type="Proteomes" id="UP000025227">
    <property type="component" value="Unplaced"/>
</dbReference>
<keyword evidence="2" id="KW-0863">Zinc-finger</keyword>
<organism evidence="6 7">
    <name type="scientific">Haemonchus contortus</name>
    <name type="common">Barber pole worm</name>
    <dbReference type="NCBI Taxonomy" id="6289"/>
    <lineage>
        <taxon>Eukaryota</taxon>
        <taxon>Metazoa</taxon>
        <taxon>Ecdysozoa</taxon>
        <taxon>Nematoda</taxon>
        <taxon>Chromadorea</taxon>
        <taxon>Rhabditida</taxon>
        <taxon>Rhabditina</taxon>
        <taxon>Rhabditomorpha</taxon>
        <taxon>Strongyloidea</taxon>
        <taxon>Trichostrongylidae</taxon>
        <taxon>Haemonchus</taxon>
    </lineage>
</organism>
<dbReference type="GO" id="GO:0004190">
    <property type="term" value="F:aspartic-type endopeptidase activity"/>
    <property type="evidence" value="ECO:0007669"/>
    <property type="project" value="InterPro"/>
</dbReference>
<evidence type="ECO:0000256" key="2">
    <source>
        <dbReference type="PROSITE-ProRule" id="PRU00047"/>
    </source>
</evidence>
<dbReference type="SMART" id="SM00343">
    <property type="entry name" value="ZnF_C2HC"/>
    <property type="match status" value="2"/>
</dbReference>
<feature type="domain" description="CCHC-type" evidence="4">
    <location>
        <begin position="54"/>
        <end position="70"/>
    </location>
</feature>